<evidence type="ECO:0000256" key="2">
    <source>
        <dbReference type="ARBA" id="ARBA00022528"/>
    </source>
</evidence>
<evidence type="ECO:0000256" key="4">
    <source>
        <dbReference type="SAM" id="Coils"/>
    </source>
</evidence>
<sequence length="529" mass="58665">MTTITKLQVYPRCLEHRLGFMDHQRVGSRLNCRYNRVHVHRCEGDSGEKKVERRRKREKLKGNGLWSSLKSGVLGVSKLGFLSKDEYNQKIEKLEMVFSSIAVQIARYIVTMTSTGAILLIGFQLSGGDSSMNSLVWYSWLGGVIIGTMTGANMVLEDHYRAGPRNVVITGSTRGLGKALAREFLLSGDRVIVTSRSSESVDMTVKELEQNLKEIMSNASESARKKLADAKVAGIACDVCKPEDVEKLSNFAVKELGSINIWINNAGTNKGFRPLLDFTEEDIRQARILHEPCSFNLWLVTLVWSFVGLIFEMLQIVSTNLIGSILCTRGAMEVMSRQNNGGHIFNMDGAGSGGSSTPLTAVYGSTKCGLRQFHSSIVKESQKTKVGLHTASPGMVLTELLLSGSSIKNKQMFNIICELPETVARTLVPRMRVVKGSGKSVNYLTPPRILLAIVTSWLRRSRWFDDQGRALYAAEADRLRNWAENRTRFSLTDAMEMYTENTWVSVFSLSVVCAFIILSSTTPSSFPGT</sequence>
<feature type="transmembrane region" description="Helical" evidence="5">
    <location>
        <begin position="137"/>
        <end position="156"/>
    </location>
</feature>
<dbReference type="EMBL" id="LR031576">
    <property type="protein sequence ID" value="VDD11667.1"/>
    <property type="molecule type" value="Genomic_DNA"/>
</dbReference>
<evidence type="ECO:0000256" key="1">
    <source>
        <dbReference type="ARBA" id="ARBA00004229"/>
    </source>
</evidence>
<accession>A0A3P6BZF3</accession>
<dbReference type="Gene3D" id="3.40.50.720">
    <property type="entry name" value="NAD(P)-binding Rossmann-like Domain"/>
    <property type="match status" value="1"/>
</dbReference>
<dbReference type="Pfam" id="PF00106">
    <property type="entry name" value="adh_short"/>
    <property type="match status" value="2"/>
</dbReference>
<comment type="subcellular location">
    <subcellularLocation>
        <location evidence="1">Plastid</location>
        <location evidence="1">Chloroplast</location>
    </subcellularLocation>
</comment>
<gene>
    <name evidence="6" type="ORF">BRAA04T16578Z</name>
</gene>
<dbReference type="PRINTS" id="PR00081">
    <property type="entry name" value="GDHRDH"/>
</dbReference>
<dbReference type="GO" id="GO:0009507">
    <property type="term" value="C:chloroplast"/>
    <property type="evidence" value="ECO:0007669"/>
    <property type="project" value="UniProtKB-SubCell"/>
</dbReference>
<keyword evidence="3" id="KW-0934">Plastid</keyword>
<keyword evidence="5" id="KW-1133">Transmembrane helix</keyword>
<keyword evidence="2" id="KW-0150">Chloroplast</keyword>
<protein>
    <recommendedName>
        <fullName evidence="7">3-oxoacyl-[acyl-carrier-protein] reductase</fullName>
    </recommendedName>
</protein>
<keyword evidence="4" id="KW-0175">Coiled coil</keyword>
<dbReference type="InterPro" id="IPR002347">
    <property type="entry name" value="SDR_fam"/>
</dbReference>
<name>A0A3P6BZF3_BRACM</name>
<feature type="transmembrane region" description="Helical" evidence="5">
    <location>
        <begin position="295"/>
        <end position="317"/>
    </location>
</feature>
<dbReference type="SUPFAM" id="SSF51735">
    <property type="entry name" value="NAD(P)-binding Rossmann-fold domains"/>
    <property type="match status" value="1"/>
</dbReference>
<dbReference type="CDD" id="cd05233">
    <property type="entry name" value="SDR_c"/>
    <property type="match status" value="1"/>
</dbReference>
<organism evidence="6">
    <name type="scientific">Brassica campestris</name>
    <name type="common">Field mustard</name>
    <dbReference type="NCBI Taxonomy" id="3711"/>
    <lineage>
        <taxon>Eukaryota</taxon>
        <taxon>Viridiplantae</taxon>
        <taxon>Streptophyta</taxon>
        <taxon>Embryophyta</taxon>
        <taxon>Tracheophyta</taxon>
        <taxon>Spermatophyta</taxon>
        <taxon>Magnoliopsida</taxon>
        <taxon>eudicotyledons</taxon>
        <taxon>Gunneridae</taxon>
        <taxon>Pentapetalae</taxon>
        <taxon>rosids</taxon>
        <taxon>malvids</taxon>
        <taxon>Brassicales</taxon>
        <taxon>Brassicaceae</taxon>
        <taxon>Brassiceae</taxon>
        <taxon>Brassica</taxon>
    </lineage>
</organism>
<dbReference type="AlphaFoldDB" id="A0A3P6BZF3"/>
<dbReference type="PANTHER" id="PTHR24314:SF21">
    <property type="entry name" value="CHLOROPHYLL(IDE) B REDUCTASE NYC1, CHLOROPLASTIC-RELATED"/>
    <property type="match status" value="1"/>
</dbReference>
<evidence type="ECO:0000256" key="5">
    <source>
        <dbReference type="SAM" id="Phobius"/>
    </source>
</evidence>
<dbReference type="PANTHER" id="PTHR24314">
    <property type="entry name" value="NON-SPECIFIC LIPID TRANSFER PROTEIN-RELATED"/>
    <property type="match status" value="1"/>
</dbReference>
<dbReference type="InterPro" id="IPR036291">
    <property type="entry name" value="NAD(P)-bd_dom_sf"/>
</dbReference>
<dbReference type="InterPro" id="IPR052625">
    <property type="entry name" value="Chl_b_Red"/>
</dbReference>
<feature type="transmembrane region" description="Helical" evidence="5">
    <location>
        <begin position="105"/>
        <end position="125"/>
    </location>
</feature>
<keyword evidence="5" id="KW-0812">Transmembrane</keyword>
<proteinExistence type="predicted"/>
<reference evidence="6" key="1">
    <citation type="submission" date="2018-11" db="EMBL/GenBank/DDBJ databases">
        <authorList>
            <consortium name="Genoscope - CEA"/>
            <person name="William W."/>
        </authorList>
    </citation>
    <scope>NUCLEOTIDE SEQUENCE</scope>
</reference>
<keyword evidence="5" id="KW-0472">Membrane</keyword>
<evidence type="ECO:0000313" key="6">
    <source>
        <dbReference type="EMBL" id="VDD11667.1"/>
    </source>
</evidence>
<evidence type="ECO:0008006" key="7">
    <source>
        <dbReference type="Google" id="ProtNLM"/>
    </source>
</evidence>
<feature type="coiled-coil region" evidence="4">
    <location>
        <begin position="198"/>
        <end position="225"/>
    </location>
</feature>
<evidence type="ECO:0000256" key="3">
    <source>
        <dbReference type="ARBA" id="ARBA00022640"/>
    </source>
</evidence>